<dbReference type="AlphaFoldDB" id="A0A3N7JSC4"/>
<protein>
    <submittedName>
        <fullName evidence="3">DUF1161 domain-containing protein</fullName>
    </submittedName>
</protein>
<keyword evidence="2" id="KW-1133">Transmembrane helix</keyword>
<feature type="compositionally biased region" description="Pro residues" evidence="1">
    <location>
        <begin position="112"/>
        <end position="128"/>
    </location>
</feature>
<feature type="region of interest" description="Disordered" evidence="1">
    <location>
        <begin position="234"/>
        <end position="256"/>
    </location>
</feature>
<dbReference type="Proteomes" id="UP000267464">
    <property type="component" value="Unassembled WGS sequence"/>
</dbReference>
<dbReference type="EMBL" id="QUSW01000009">
    <property type="protein sequence ID" value="RQP21915.1"/>
    <property type="molecule type" value="Genomic_DNA"/>
</dbReference>
<accession>A0A3N7JSC4</accession>
<keyword evidence="2" id="KW-0812">Transmembrane</keyword>
<proteinExistence type="predicted"/>
<sequence>MPWRGIQGASATARSSRNPRLAARIGALSALQAALMVLPGHAQAEGNSCDVLKARLGSRIEAGGVHGYSLEAVPSKTPTPSGAKVIGTCEGGAWKMLYRRFGGSSAAEASPEPAPAAQPKAAPAPAPVAPKEAVVKAPAPQKPVVEPRPPAPAPAPVVAAAPAPAPAPAPAVGPLPAPAAKPATPPVAAASVPAPAPVIAAAPTPVVVAASQAPLPPVAAASAADLAASASTTSPAASAVETPPPAPEAAAKPAETEPLITQRTAEFLTAHWPWITGLALLPLLALLWAWRSHRSAFDEAGLPRGPKLRI</sequence>
<evidence type="ECO:0000313" key="4">
    <source>
        <dbReference type="Proteomes" id="UP000267464"/>
    </source>
</evidence>
<feature type="compositionally biased region" description="Low complexity" evidence="1">
    <location>
        <begin position="129"/>
        <end position="144"/>
    </location>
</feature>
<feature type="compositionally biased region" description="Pro residues" evidence="1">
    <location>
        <begin position="146"/>
        <end position="155"/>
    </location>
</feature>
<keyword evidence="2" id="KW-0472">Membrane</keyword>
<dbReference type="InterPro" id="IPR010595">
    <property type="entry name" value="DUF1161"/>
</dbReference>
<feature type="region of interest" description="Disordered" evidence="1">
    <location>
        <begin position="105"/>
        <end position="171"/>
    </location>
</feature>
<feature type="transmembrane region" description="Helical" evidence="2">
    <location>
        <begin position="272"/>
        <end position="290"/>
    </location>
</feature>
<keyword evidence="4" id="KW-1185">Reference proteome</keyword>
<name>A0A3N7JSC4_9BURK</name>
<gene>
    <name evidence="3" type="ORF">DZC73_26110</name>
</gene>
<organism evidence="3 4">
    <name type="scientific">Piscinibacter terrae</name>
    <dbReference type="NCBI Taxonomy" id="2496871"/>
    <lineage>
        <taxon>Bacteria</taxon>
        <taxon>Pseudomonadati</taxon>
        <taxon>Pseudomonadota</taxon>
        <taxon>Betaproteobacteria</taxon>
        <taxon>Burkholderiales</taxon>
        <taxon>Sphaerotilaceae</taxon>
        <taxon>Piscinibacter</taxon>
    </lineage>
</organism>
<evidence type="ECO:0000256" key="1">
    <source>
        <dbReference type="SAM" id="MobiDB-lite"/>
    </source>
</evidence>
<reference evidence="3 4" key="2">
    <citation type="submission" date="2018-12" db="EMBL/GenBank/DDBJ databases">
        <title>Rhizobacter gummiphilus sp. nov., a rubber-degrading bacterium isolated from the soil of a botanical garden in Japan.</title>
        <authorList>
            <person name="Shunsuke S.S."/>
        </authorList>
    </citation>
    <scope>NUCLEOTIDE SEQUENCE [LARGE SCALE GENOMIC DNA]</scope>
    <source>
        <strain evidence="3 4">S-16</strain>
    </source>
</reference>
<comment type="caution">
    <text evidence="3">The sequence shown here is derived from an EMBL/GenBank/DDBJ whole genome shotgun (WGS) entry which is preliminary data.</text>
</comment>
<evidence type="ECO:0000256" key="2">
    <source>
        <dbReference type="SAM" id="Phobius"/>
    </source>
</evidence>
<reference evidence="3 4" key="1">
    <citation type="submission" date="2018-08" db="EMBL/GenBank/DDBJ databases">
        <authorList>
            <person name="Khan S.A."/>
            <person name="Jeon C.O."/>
            <person name="Chun B.H."/>
            <person name="Jeong S.E."/>
        </authorList>
    </citation>
    <scope>NUCLEOTIDE SEQUENCE [LARGE SCALE GENOMIC DNA]</scope>
    <source>
        <strain evidence="3 4">S-16</strain>
    </source>
</reference>
<evidence type="ECO:0000313" key="3">
    <source>
        <dbReference type="EMBL" id="RQP21915.1"/>
    </source>
</evidence>
<dbReference type="Pfam" id="PF06649">
    <property type="entry name" value="DUF1161"/>
    <property type="match status" value="1"/>
</dbReference>